<dbReference type="AlphaFoldDB" id="A0A5N6X5S4"/>
<sequence length="58" mass="6477">MWGDATEIIHGGTLAIDAVNLSMTSYSGNPPWLHWSPAKPPYPKQRNSAGHFSLYIFF</sequence>
<keyword evidence="2" id="KW-1185">Reference proteome</keyword>
<evidence type="ECO:0000313" key="2">
    <source>
        <dbReference type="Proteomes" id="UP000325945"/>
    </source>
</evidence>
<proteinExistence type="predicted"/>
<organism evidence="1 2">
    <name type="scientific">Aspergillus sergii</name>
    <dbReference type="NCBI Taxonomy" id="1034303"/>
    <lineage>
        <taxon>Eukaryota</taxon>
        <taxon>Fungi</taxon>
        <taxon>Dikarya</taxon>
        <taxon>Ascomycota</taxon>
        <taxon>Pezizomycotina</taxon>
        <taxon>Eurotiomycetes</taxon>
        <taxon>Eurotiomycetidae</taxon>
        <taxon>Eurotiales</taxon>
        <taxon>Aspergillaceae</taxon>
        <taxon>Aspergillus</taxon>
        <taxon>Aspergillus subgen. Circumdati</taxon>
    </lineage>
</organism>
<gene>
    <name evidence="1" type="ORF">BDV39DRAFT_71788</name>
</gene>
<protein>
    <submittedName>
        <fullName evidence="1">Uncharacterized protein</fullName>
    </submittedName>
</protein>
<reference evidence="2" key="1">
    <citation type="submission" date="2019-04" db="EMBL/GenBank/DDBJ databases">
        <title>Friends and foes A comparative genomics studyof 23 Aspergillus species from section Flavi.</title>
        <authorList>
            <consortium name="DOE Joint Genome Institute"/>
            <person name="Kjaerbolling I."/>
            <person name="Vesth T."/>
            <person name="Frisvad J.C."/>
            <person name="Nybo J.L."/>
            <person name="Theobald S."/>
            <person name="Kildgaard S."/>
            <person name="Isbrandt T."/>
            <person name="Kuo A."/>
            <person name="Sato A."/>
            <person name="Lyhne E.K."/>
            <person name="Kogle M.E."/>
            <person name="Wiebenga A."/>
            <person name="Kun R.S."/>
            <person name="Lubbers R.J."/>
            <person name="Makela M.R."/>
            <person name="Barry K."/>
            <person name="Chovatia M."/>
            <person name="Clum A."/>
            <person name="Daum C."/>
            <person name="Haridas S."/>
            <person name="He G."/>
            <person name="LaButti K."/>
            <person name="Lipzen A."/>
            <person name="Mondo S."/>
            <person name="Riley R."/>
            <person name="Salamov A."/>
            <person name="Simmons B.A."/>
            <person name="Magnuson J.K."/>
            <person name="Henrissat B."/>
            <person name="Mortensen U.H."/>
            <person name="Larsen T.O."/>
            <person name="Devries R.P."/>
            <person name="Grigoriev I.V."/>
            <person name="Machida M."/>
            <person name="Baker S.E."/>
            <person name="Andersen M.R."/>
        </authorList>
    </citation>
    <scope>NUCLEOTIDE SEQUENCE [LARGE SCALE GENOMIC DNA]</scope>
    <source>
        <strain evidence="2">CBS 130017</strain>
    </source>
</reference>
<dbReference type="EMBL" id="ML741787">
    <property type="protein sequence ID" value="KAE8328188.1"/>
    <property type="molecule type" value="Genomic_DNA"/>
</dbReference>
<dbReference type="Proteomes" id="UP000325945">
    <property type="component" value="Unassembled WGS sequence"/>
</dbReference>
<accession>A0A5N6X5S4</accession>
<evidence type="ECO:0000313" key="1">
    <source>
        <dbReference type="EMBL" id="KAE8328188.1"/>
    </source>
</evidence>
<name>A0A5N6X5S4_9EURO</name>